<dbReference type="Proteomes" id="UP000076722">
    <property type="component" value="Unassembled WGS sequence"/>
</dbReference>
<reference evidence="2 3" key="1">
    <citation type="journal article" date="2016" name="Mol. Biol. Evol.">
        <title>Comparative Genomics of Early-Diverging Mushroom-Forming Fungi Provides Insights into the Origins of Lignocellulose Decay Capabilities.</title>
        <authorList>
            <person name="Nagy L.G."/>
            <person name="Riley R."/>
            <person name="Tritt A."/>
            <person name="Adam C."/>
            <person name="Daum C."/>
            <person name="Floudas D."/>
            <person name="Sun H."/>
            <person name="Yadav J.S."/>
            <person name="Pangilinan J."/>
            <person name="Larsson K.H."/>
            <person name="Matsuura K."/>
            <person name="Barry K."/>
            <person name="Labutti K."/>
            <person name="Kuo R."/>
            <person name="Ohm R.A."/>
            <person name="Bhattacharya S.S."/>
            <person name="Shirouzu T."/>
            <person name="Yoshinaga Y."/>
            <person name="Martin F.M."/>
            <person name="Grigoriev I.V."/>
            <person name="Hibbett D.S."/>
        </authorList>
    </citation>
    <scope>NUCLEOTIDE SEQUENCE [LARGE SCALE GENOMIC DNA]</scope>
    <source>
        <strain evidence="2 3">HHB9708</strain>
    </source>
</reference>
<keyword evidence="3" id="KW-1185">Reference proteome</keyword>
<feature type="region of interest" description="Disordered" evidence="1">
    <location>
        <begin position="1"/>
        <end position="137"/>
    </location>
</feature>
<dbReference type="OrthoDB" id="2683368at2759"/>
<feature type="compositionally biased region" description="Basic and acidic residues" evidence="1">
    <location>
        <begin position="226"/>
        <end position="241"/>
    </location>
</feature>
<feature type="region of interest" description="Disordered" evidence="1">
    <location>
        <begin position="160"/>
        <end position="180"/>
    </location>
</feature>
<evidence type="ECO:0000313" key="2">
    <source>
        <dbReference type="EMBL" id="KZS99293.1"/>
    </source>
</evidence>
<feature type="compositionally biased region" description="Polar residues" evidence="1">
    <location>
        <begin position="16"/>
        <end position="29"/>
    </location>
</feature>
<dbReference type="EMBL" id="KV419394">
    <property type="protein sequence ID" value="KZS99293.1"/>
    <property type="molecule type" value="Genomic_DNA"/>
</dbReference>
<organism evidence="2 3">
    <name type="scientific">Sistotremastrum niveocremeum HHB9708</name>
    <dbReference type="NCBI Taxonomy" id="1314777"/>
    <lineage>
        <taxon>Eukaryota</taxon>
        <taxon>Fungi</taxon>
        <taxon>Dikarya</taxon>
        <taxon>Basidiomycota</taxon>
        <taxon>Agaricomycotina</taxon>
        <taxon>Agaricomycetes</taxon>
        <taxon>Sistotremastrales</taxon>
        <taxon>Sistotremastraceae</taxon>
        <taxon>Sertulicium</taxon>
        <taxon>Sertulicium niveocremeum</taxon>
    </lineage>
</organism>
<protein>
    <recommendedName>
        <fullName evidence="4">Mso1 N-terminal domain-containing protein</fullName>
    </recommendedName>
</protein>
<accession>A0A165AMQ1</accession>
<evidence type="ECO:0000313" key="3">
    <source>
        <dbReference type="Proteomes" id="UP000076722"/>
    </source>
</evidence>
<feature type="region of interest" description="Disordered" evidence="1">
    <location>
        <begin position="197"/>
        <end position="276"/>
    </location>
</feature>
<feature type="compositionally biased region" description="Acidic residues" evidence="1">
    <location>
        <begin position="215"/>
        <end position="225"/>
    </location>
</feature>
<name>A0A165AMQ1_9AGAM</name>
<feature type="compositionally biased region" description="Low complexity" evidence="1">
    <location>
        <begin position="79"/>
        <end position="106"/>
    </location>
</feature>
<evidence type="ECO:0000256" key="1">
    <source>
        <dbReference type="SAM" id="MobiDB-lite"/>
    </source>
</evidence>
<sequence>MSARYPTRQSREDPGRSSTFPAPDSSASRNRAIRPQKSLADIPAKASRQVAPPLPRAPNAGRSRDASSLRTGRVREDSVSSASTSGASSLRSGRKGPSSYSSPASSFEDLPDDPGYKEDGVKDTPKPVEPGHGSSLWSRVTAAAGALTINVAKAWETGQIGAEDGEGNAETPPGEESRLTKAMKEYYIAKARAPSDLPPWLFDKSERTARTDNERVEEEIAEEHEGEPRPTRSRGLRDIYEKAATQPSVNAPTSTRTRRSEESGTTKASTATSRLRAIRDAKRGVVVDEVEVEAERRAPPRRVGLPSGPGRRV</sequence>
<feature type="compositionally biased region" description="Basic and acidic residues" evidence="1">
    <location>
        <begin position="114"/>
        <end position="126"/>
    </location>
</feature>
<feature type="compositionally biased region" description="Basic and acidic residues" evidence="1">
    <location>
        <begin position="62"/>
        <end position="78"/>
    </location>
</feature>
<feature type="region of interest" description="Disordered" evidence="1">
    <location>
        <begin position="292"/>
        <end position="313"/>
    </location>
</feature>
<gene>
    <name evidence="2" type="ORF">SISNIDRAFT_480853</name>
</gene>
<evidence type="ECO:0008006" key="4">
    <source>
        <dbReference type="Google" id="ProtNLM"/>
    </source>
</evidence>
<feature type="compositionally biased region" description="Basic and acidic residues" evidence="1">
    <location>
        <begin position="203"/>
        <end position="214"/>
    </location>
</feature>
<dbReference type="AlphaFoldDB" id="A0A165AMQ1"/>
<proteinExistence type="predicted"/>